<reference evidence="2 3" key="1">
    <citation type="submission" date="2016-06" db="EMBL/GenBank/DDBJ databases">
        <authorList>
            <person name="Kjaerup R.B."/>
            <person name="Dalgaard T.S."/>
            <person name="Juul-Madsen H.R."/>
        </authorList>
    </citation>
    <scope>NUCLEOTIDE SEQUENCE [LARGE SCALE GENOMIC DNA]</scope>
    <source>
        <strain evidence="2">3</strain>
    </source>
</reference>
<feature type="transmembrane region" description="Helical" evidence="1">
    <location>
        <begin position="35"/>
        <end position="57"/>
    </location>
</feature>
<dbReference type="Proteomes" id="UP000199169">
    <property type="component" value="Unassembled WGS sequence"/>
</dbReference>
<proteinExistence type="predicted"/>
<evidence type="ECO:0000256" key="1">
    <source>
        <dbReference type="SAM" id="Phobius"/>
    </source>
</evidence>
<gene>
    <name evidence="2" type="ORF">ACCAA_920016</name>
</gene>
<organism evidence="2 3">
    <name type="scientific">Candidatus Accumulibacter aalborgensis</name>
    <dbReference type="NCBI Taxonomy" id="1860102"/>
    <lineage>
        <taxon>Bacteria</taxon>
        <taxon>Pseudomonadati</taxon>
        <taxon>Pseudomonadota</taxon>
        <taxon>Betaproteobacteria</taxon>
        <taxon>Candidatus Accumulibacter</taxon>
    </lineage>
</organism>
<protein>
    <recommendedName>
        <fullName evidence="4">HlyD family secretion protein</fullName>
    </recommendedName>
</protein>
<keyword evidence="1" id="KW-0472">Membrane</keyword>
<evidence type="ECO:0000313" key="2">
    <source>
        <dbReference type="EMBL" id="SBT10228.1"/>
    </source>
</evidence>
<sequence>MANDPSRSRLFREEAIAHHFRDRESSALLHASPPWTWAVLLVSTVVIGLAATFVVMAEIDVTERAEGWVRVPADSGAIRVSAEFAAADALLLRIGDRVRLELRASPRPVSGAWDGRIVAVEAGARGALLRVDVEVLSPPQGSLTTTRLSSGTPVTVQATIGRRRLVAYMLDTVRQ</sequence>
<evidence type="ECO:0000313" key="3">
    <source>
        <dbReference type="Proteomes" id="UP000199169"/>
    </source>
</evidence>
<name>A0A1A8Y1H2_9PROT</name>
<dbReference type="EMBL" id="FLQX01000174">
    <property type="protein sequence ID" value="SBT10228.1"/>
    <property type="molecule type" value="Genomic_DNA"/>
</dbReference>
<keyword evidence="1" id="KW-0812">Transmembrane</keyword>
<dbReference type="RefSeq" id="WP_186409283.1">
    <property type="nucleotide sequence ID" value="NZ_FLQX01000174.1"/>
</dbReference>
<accession>A0A1A8Y1H2</accession>
<dbReference type="STRING" id="1860102.ACCAA_920016"/>
<dbReference type="AlphaFoldDB" id="A0A1A8Y1H2"/>
<keyword evidence="1" id="KW-1133">Transmembrane helix</keyword>
<evidence type="ECO:0008006" key="4">
    <source>
        <dbReference type="Google" id="ProtNLM"/>
    </source>
</evidence>
<keyword evidence="3" id="KW-1185">Reference proteome</keyword>